<keyword evidence="1" id="KW-1133">Transmembrane helix</keyword>
<dbReference type="EMBL" id="AOIM01000013">
    <property type="protein sequence ID" value="ELY93815.1"/>
    <property type="molecule type" value="Genomic_DNA"/>
</dbReference>
<dbReference type="Proteomes" id="UP000011519">
    <property type="component" value="Unassembled WGS sequence"/>
</dbReference>
<feature type="transmembrane region" description="Helical" evidence="1">
    <location>
        <begin position="26"/>
        <end position="49"/>
    </location>
</feature>
<feature type="transmembrane region" description="Helical" evidence="1">
    <location>
        <begin position="69"/>
        <end position="87"/>
    </location>
</feature>
<evidence type="ECO:0000313" key="3">
    <source>
        <dbReference type="Proteomes" id="UP000011519"/>
    </source>
</evidence>
<sequence length="142" mass="15483">MEEQSTSGDEGERLTSRLRFDTLGQVFGTIAATGVGLFVLSFFGLFAFAVQSPDGAEMPLSHPTLIVGFGSWACVVISLFSYVIWAVRELRKQSRDSDRPISWKANDADPYGQRERRVVFALGFGVLFLLIPLAIFGGADGS</sequence>
<evidence type="ECO:0000313" key="2">
    <source>
        <dbReference type="EMBL" id="ELY93815.1"/>
    </source>
</evidence>
<protein>
    <submittedName>
        <fullName evidence="2">Uncharacterized protein</fullName>
    </submittedName>
</protein>
<dbReference type="AlphaFoldDB" id="M0A4Y7"/>
<keyword evidence="1" id="KW-0812">Transmembrane</keyword>
<name>M0A4Y7_9EURY</name>
<feature type="transmembrane region" description="Helical" evidence="1">
    <location>
        <begin position="118"/>
        <end position="139"/>
    </location>
</feature>
<evidence type="ECO:0000256" key="1">
    <source>
        <dbReference type="SAM" id="Phobius"/>
    </source>
</evidence>
<gene>
    <name evidence="2" type="ORF">C483_04029</name>
</gene>
<reference evidence="2 3" key="1">
    <citation type="journal article" date="2014" name="PLoS Genet.">
        <title>Phylogenetically driven sequencing of extremely halophilic archaea reveals strategies for static and dynamic osmo-response.</title>
        <authorList>
            <person name="Becker E.A."/>
            <person name="Seitzer P.M."/>
            <person name="Tritt A."/>
            <person name="Larsen D."/>
            <person name="Krusor M."/>
            <person name="Yao A.I."/>
            <person name="Wu D."/>
            <person name="Madern D."/>
            <person name="Eisen J.A."/>
            <person name="Darling A.E."/>
            <person name="Facciotti M.T."/>
        </authorList>
    </citation>
    <scope>NUCLEOTIDE SEQUENCE [LARGE SCALE GENOMIC DNA]</scope>
    <source>
        <strain evidence="2 3">JCM 10989</strain>
    </source>
</reference>
<keyword evidence="1" id="KW-0472">Membrane</keyword>
<organism evidence="2 3">
    <name type="scientific">Natrialba hulunbeirensis JCM 10989</name>
    <dbReference type="NCBI Taxonomy" id="1227493"/>
    <lineage>
        <taxon>Archaea</taxon>
        <taxon>Methanobacteriati</taxon>
        <taxon>Methanobacteriota</taxon>
        <taxon>Stenosarchaea group</taxon>
        <taxon>Halobacteria</taxon>
        <taxon>Halobacteriales</taxon>
        <taxon>Natrialbaceae</taxon>
        <taxon>Natrialba</taxon>
    </lineage>
</organism>
<accession>M0A4Y7</accession>
<keyword evidence="3" id="KW-1185">Reference proteome</keyword>
<proteinExistence type="predicted"/>
<comment type="caution">
    <text evidence="2">The sequence shown here is derived from an EMBL/GenBank/DDBJ whole genome shotgun (WGS) entry which is preliminary data.</text>
</comment>